<evidence type="ECO:0000313" key="4">
    <source>
        <dbReference type="EMBL" id="EPE03122.1"/>
    </source>
</evidence>
<reference evidence="4 5" key="1">
    <citation type="journal article" date="2013" name="BMC Genomics">
        <title>The genome and transcriptome of the pine saprophyte Ophiostoma piceae, and a comparison with the bark beetle-associated pine pathogen Grosmannia clavigera.</title>
        <authorList>
            <person name="Haridas S."/>
            <person name="Wang Y."/>
            <person name="Lim L."/>
            <person name="Massoumi Alamouti S."/>
            <person name="Jackman S."/>
            <person name="Docking R."/>
            <person name="Robertson G."/>
            <person name="Birol I."/>
            <person name="Bohlmann J."/>
            <person name="Breuil C."/>
        </authorList>
    </citation>
    <scope>NUCLEOTIDE SEQUENCE [LARGE SCALE GENOMIC DNA]</scope>
    <source>
        <strain evidence="4 5">UAMH 11346</strain>
    </source>
</reference>
<feature type="compositionally biased region" description="Low complexity" evidence="2">
    <location>
        <begin position="706"/>
        <end position="727"/>
    </location>
</feature>
<dbReference type="PANTHER" id="PTHR35392:SF5">
    <property type="entry name" value="ZN(2)-C6 FUNGAL-TYPE DOMAIN-CONTAINING PROTEIN"/>
    <property type="match status" value="1"/>
</dbReference>
<dbReference type="CDD" id="cd00067">
    <property type="entry name" value="GAL4"/>
    <property type="match status" value="1"/>
</dbReference>
<dbReference type="InterPro" id="IPR001138">
    <property type="entry name" value="Zn2Cys6_DnaBD"/>
</dbReference>
<dbReference type="EMBL" id="KE148170">
    <property type="protein sequence ID" value="EPE03122.1"/>
    <property type="molecule type" value="Genomic_DNA"/>
</dbReference>
<dbReference type="Proteomes" id="UP000016923">
    <property type="component" value="Unassembled WGS sequence"/>
</dbReference>
<evidence type="ECO:0000259" key="3">
    <source>
        <dbReference type="PROSITE" id="PS50048"/>
    </source>
</evidence>
<dbReference type="SUPFAM" id="SSF57701">
    <property type="entry name" value="Zn2/Cys6 DNA-binding domain"/>
    <property type="match status" value="1"/>
</dbReference>
<proteinExistence type="predicted"/>
<dbReference type="STRING" id="1262450.S3BRT8"/>
<dbReference type="Pfam" id="PF00172">
    <property type="entry name" value="Zn_clus"/>
    <property type="match status" value="1"/>
</dbReference>
<dbReference type="OMA" id="ESWQYID"/>
<feature type="region of interest" description="Disordered" evidence="2">
    <location>
        <begin position="705"/>
        <end position="727"/>
    </location>
</feature>
<feature type="region of interest" description="Disordered" evidence="2">
    <location>
        <begin position="193"/>
        <end position="218"/>
    </location>
</feature>
<dbReference type="InterPro" id="IPR036864">
    <property type="entry name" value="Zn2-C6_fun-type_DNA-bd_sf"/>
</dbReference>
<feature type="compositionally biased region" description="Pro residues" evidence="2">
    <location>
        <begin position="84"/>
        <end position="93"/>
    </location>
</feature>
<feature type="compositionally biased region" description="Low complexity" evidence="2">
    <location>
        <begin position="94"/>
        <end position="103"/>
    </location>
</feature>
<dbReference type="GO" id="GO:0008270">
    <property type="term" value="F:zinc ion binding"/>
    <property type="evidence" value="ECO:0007669"/>
    <property type="project" value="InterPro"/>
</dbReference>
<keyword evidence="1" id="KW-0539">Nucleus</keyword>
<dbReference type="eggNOG" id="ENOG502SFBR">
    <property type="taxonomic scope" value="Eukaryota"/>
</dbReference>
<feature type="region of interest" description="Disordered" evidence="2">
    <location>
        <begin position="1"/>
        <end position="37"/>
    </location>
</feature>
<sequence>MTSPVQIITMSRHESPADSFSGHEPAPSDDGSWHYMDIPSDASSVALQGSPASGSLASYGIILHRGHGHRGPSHSPAMNQSPEALPPQIPPTSSPSQLIGDRQAASYTSSSYLASQMPLSLVSRMSPAIDVPNMATSTYANSQFTSATSETSDALQQQMIRDTLLMGMDTEYTGLTGFYSDGLAPPNITQPALQAAQNQTQQQQYQQSPPPSSFDISAHLSANNNASAWDSTSIPAPQQAQQKFIPHDLMSKPIPTRSAPTSINKVRGTGTRITKKKTASQSSSLQLSGSHGSSSGDDKFVIFTPKTISTHTGNGNRFNPFECFEAMSASQKGRKGPLAEEVKESALQVRRAGACFCCHSRKVKCDAQLPCKNCIKLATHMPQAICWRFDDFLGPLFPSMIREHFEKAKMAAFISENVGSYSNSGPFTINLCSGPAFKTSLEIRNVKFFDPAPRAIVMQHTRLTTGGGQAHLSSENSIPLGLDLSENSAVSASLQQEKIKKALRAYVEGILKEDTYVETMTGNVTQTEVPRKVLEIVRAFWLKTSAPIVKQALYIYTLQYLMMHHLTLTTQTLQSLPIQGNTLSDSPFQTARLLNRQIKAIVDEMMQEDVDKLFRMFARELKPKARTAWATCLAAFLVFCMFMEMTGLSIDYFVIADNEAKIQNHAKLDPRHKRATAIKMSRELENLPFRQFALQFHNIYQTHQAAPISSNPNSSPPSSSSSTSPGAPSIKAAFNPLLDDGPLCSGDLDRHANEFVKQLRTLINGDNWHELDFLSFNNLIDTNESYPMPRDVSMDYTGRLCSKFLLSFQRESYIYTPA</sequence>
<accession>S3BRT8</accession>
<evidence type="ECO:0000256" key="2">
    <source>
        <dbReference type="SAM" id="MobiDB-lite"/>
    </source>
</evidence>
<dbReference type="AlphaFoldDB" id="S3BRT8"/>
<feature type="compositionally biased region" description="Low complexity" evidence="2">
    <location>
        <begin position="280"/>
        <end position="295"/>
    </location>
</feature>
<evidence type="ECO:0000313" key="5">
    <source>
        <dbReference type="Proteomes" id="UP000016923"/>
    </source>
</evidence>
<dbReference type="PROSITE" id="PS50048">
    <property type="entry name" value="ZN2_CY6_FUNGAL_2"/>
    <property type="match status" value="1"/>
</dbReference>
<feature type="region of interest" description="Disordered" evidence="2">
    <location>
        <begin position="64"/>
        <end position="103"/>
    </location>
</feature>
<feature type="domain" description="Zn(2)-C6 fungal-type" evidence="3">
    <location>
        <begin position="354"/>
        <end position="386"/>
    </location>
</feature>
<feature type="compositionally biased region" description="Low complexity" evidence="2">
    <location>
        <begin position="193"/>
        <end position="207"/>
    </location>
</feature>
<gene>
    <name evidence="4" type="ORF">F503_01458</name>
</gene>
<name>S3BRT8_OPHP1</name>
<dbReference type="OrthoDB" id="4226666at2759"/>
<dbReference type="HOGENOM" id="CLU_011833_0_0_1"/>
<evidence type="ECO:0000256" key="1">
    <source>
        <dbReference type="ARBA" id="ARBA00023242"/>
    </source>
</evidence>
<dbReference type="PANTHER" id="PTHR35392">
    <property type="entry name" value="ZN(II)2CYS6 TRANSCRIPTION FACTOR (EUROFUNG)-RELATED-RELATED"/>
    <property type="match status" value="1"/>
</dbReference>
<keyword evidence="5" id="KW-1185">Reference proteome</keyword>
<protein>
    <submittedName>
        <fullName evidence="4">Fungal zn binuclear cluster domain containing protein</fullName>
    </submittedName>
</protein>
<feature type="region of interest" description="Disordered" evidence="2">
    <location>
        <begin position="251"/>
        <end position="295"/>
    </location>
</feature>
<dbReference type="VEuPathDB" id="FungiDB:F503_01458"/>
<dbReference type="GO" id="GO:0000981">
    <property type="term" value="F:DNA-binding transcription factor activity, RNA polymerase II-specific"/>
    <property type="evidence" value="ECO:0007669"/>
    <property type="project" value="InterPro"/>
</dbReference>
<organism evidence="4 5">
    <name type="scientific">Ophiostoma piceae (strain UAMH 11346)</name>
    <name type="common">Sap stain fungus</name>
    <dbReference type="NCBI Taxonomy" id="1262450"/>
    <lineage>
        <taxon>Eukaryota</taxon>
        <taxon>Fungi</taxon>
        <taxon>Dikarya</taxon>
        <taxon>Ascomycota</taxon>
        <taxon>Pezizomycotina</taxon>
        <taxon>Sordariomycetes</taxon>
        <taxon>Sordariomycetidae</taxon>
        <taxon>Ophiostomatales</taxon>
        <taxon>Ophiostomataceae</taxon>
        <taxon>Ophiostoma</taxon>
    </lineage>
</organism>
<dbReference type="InterPro" id="IPR052973">
    <property type="entry name" value="Fungal_sec-metab_reg_TF"/>
</dbReference>